<dbReference type="Gene3D" id="3.30.160.250">
    <property type="match status" value="1"/>
</dbReference>
<evidence type="ECO:0000313" key="3">
    <source>
        <dbReference type="Proteomes" id="UP000663623"/>
    </source>
</evidence>
<dbReference type="InterPro" id="IPR031807">
    <property type="entry name" value="HicB-like"/>
</dbReference>
<keyword evidence="3" id="KW-1185">Reference proteome</keyword>
<gene>
    <name evidence="2" type="ORF">CaldiYA01_05720</name>
</gene>
<dbReference type="InterPro" id="IPR035069">
    <property type="entry name" value="TTHA1013/TTHA0281-like"/>
</dbReference>
<dbReference type="PANTHER" id="PTHR34504:SF2">
    <property type="entry name" value="UPF0150 PROTEIN SSL0259"/>
    <property type="match status" value="1"/>
</dbReference>
<dbReference type="EMBL" id="AP024480">
    <property type="protein sequence ID" value="BCS80612.1"/>
    <property type="molecule type" value="Genomic_DNA"/>
</dbReference>
<proteinExistence type="predicted"/>
<evidence type="ECO:0000259" key="1">
    <source>
        <dbReference type="Pfam" id="PF15919"/>
    </source>
</evidence>
<dbReference type="SUPFAM" id="SSF143100">
    <property type="entry name" value="TTHA1013/TTHA0281-like"/>
    <property type="match status" value="1"/>
</dbReference>
<name>A0ABM7NKJ3_9FIRM</name>
<dbReference type="Pfam" id="PF15919">
    <property type="entry name" value="HicB_lk_antitox"/>
    <property type="match status" value="1"/>
</dbReference>
<protein>
    <recommendedName>
        <fullName evidence="1">HicB-like antitoxin of toxin-antitoxin system domain-containing protein</fullName>
    </recommendedName>
</protein>
<feature type="domain" description="HicB-like antitoxin of toxin-antitoxin system" evidence="1">
    <location>
        <begin position="15"/>
        <end position="71"/>
    </location>
</feature>
<sequence length="81" mass="9128">MNRDTYIFPAIFTFDDDGITIEFPDLPGCISCADTLDEAVKNAKEVLGLYLWSMEKDNESIPEPTPVNNLKLWTKSNSNVD</sequence>
<dbReference type="InterPro" id="IPR051404">
    <property type="entry name" value="TA_system_antitoxin"/>
</dbReference>
<evidence type="ECO:0000313" key="2">
    <source>
        <dbReference type="EMBL" id="BCS80612.1"/>
    </source>
</evidence>
<reference evidence="2 3" key="1">
    <citation type="submission" date="2021-02" db="EMBL/GenBank/DDBJ databases">
        <title>Nitrogen-fixing ability and nitrogen fixation related genes of thermophilic fermentative bacteria in the genus Caldicellulosiruptor.</title>
        <authorList>
            <person name="Chen Y."/>
            <person name="Nishihara A."/>
            <person name="Haruta S."/>
        </authorList>
    </citation>
    <scope>NUCLEOTIDE SEQUENCE [LARGE SCALE GENOMIC DNA]</scope>
    <source>
        <strain evidence="2 3">YA01</strain>
    </source>
</reference>
<accession>A0ABM7NKJ3</accession>
<dbReference type="PANTHER" id="PTHR34504">
    <property type="entry name" value="ANTITOXIN HICB"/>
    <property type="match status" value="1"/>
</dbReference>
<dbReference type="Proteomes" id="UP000663623">
    <property type="component" value="Chromosome"/>
</dbReference>
<organism evidence="2 3">
    <name type="scientific">Caldicellulosiruptor diazotrophicus</name>
    <dbReference type="NCBI Taxonomy" id="2806205"/>
    <lineage>
        <taxon>Bacteria</taxon>
        <taxon>Bacillati</taxon>
        <taxon>Bacillota</taxon>
        <taxon>Bacillota incertae sedis</taxon>
        <taxon>Caldicellulosiruptorales</taxon>
        <taxon>Caldicellulosiruptoraceae</taxon>
        <taxon>Caldicellulosiruptor</taxon>
    </lineage>
</organism>